<dbReference type="Pfam" id="PF00229">
    <property type="entry name" value="TNF"/>
    <property type="match status" value="1"/>
</dbReference>
<dbReference type="SMART" id="SM00207">
    <property type="entry name" value="TNF"/>
    <property type="match status" value="1"/>
</dbReference>
<dbReference type="PANTHER" id="PTHR11471">
    <property type="entry name" value="TUMOR NECROSIS FACTOR FAMILY MEMBER"/>
    <property type="match status" value="1"/>
</dbReference>
<evidence type="ECO:0000259" key="5">
    <source>
        <dbReference type="PROSITE" id="PS50049"/>
    </source>
</evidence>
<dbReference type="InterPro" id="IPR008983">
    <property type="entry name" value="Tumour_necrosis_fac-like_dom"/>
</dbReference>
<dbReference type="Proteomes" id="UP000214863">
    <property type="component" value="Segment"/>
</dbReference>
<dbReference type="CDD" id="cd00184">
    <property type="entry name" value="TNF"/>
    <property type="match status" value="1"/>
</dbReference>
<dbReference type="InterPro" id="IPR006052">
    <property type="entry name" value="TNF_dom"/>
</dbReference>
<dbReference type="EMBL" id="KY965444">
    <property type="protein sequence ID" value="ARW78069.1"/>
    <property type="molecule type" value="Genomic_DNA"/>
</dbReference>
<evidence type="ECO:0000256" key="2">
    <source>
        <dbReference type="ARBA" id="ARBA00022514"/>
    </source>
</evidence>
<name>A0A1Z1NE83_9GAMA</name>
<sequence>MQPRAQASDIALDVHRTGPFGGILLVLKGVLVVVCIFCLCFFLQDLTVRHVTAQMRARDSWREPSDKCRPSELDNYKNIAMILSIRASVEGKAAPMQPWPHGHVTGNYVAHPATPETQIKLGVKLTSWEVFRPGFAEMEGVGFRNGSFVILTPGFYYVYAQTYFRFSPEDDPEKQTVQYIYRQTNYPELLLLMKNARNGPDFGDYHLRTQFQGAVVKLKAGDLIFVAVNNAAKLSNEPSATFFGLFKVA</sequence>
<keyword evidence="3 4" id="KW-0472">Membrane</keyword>
<dbReference type="PROSITE" id="PS50049">
    <property type="entry name" value="THD_2"/>
    <property type="match status" value="1"/>
</dbReference>
<feature type="transmembrane region" description="Helical" evidence="4">
    <location>
        <begin position="20"/>
        <end position="43"/>
    </location>
</feature>
<keyword evidence="7" id="KW-1185">Reference proteome</keyword>
<evidence type="ECO:0000256" key="1">
    <source>
        <dbReference type="ARBA" id="ARBA00004370"/>
    </source>
</evidence>
<keyword evidence="2" id="KW-0202">Cytokine</keyword>
<feature type="domain" description="THD" evidence="5">
    <location>
        <begin position="100"/>
        <end position="248"/>
    </location>
</feature>
<dbReference type="PANTHER" id="PTHR11471:SF27">
    <property type="entry name" value="TUMOR NECROSIS FACTOR LIGAND SUPERFAMILY MEMBER 10"/>
    <property type="match status" value="1"/>
</dbReference>
<gene>
    <name evidence="6" type="primary">De3</name>
</gene>
<evidence type="ECO:0000256" key="3">
    <source>
        <dbReference type="ARBA" id="ARBA00023136"/>
    </source>
</evidence>
<organism evidence="6">
    <name type="scientific">Common bottlenose dolphin gammaherpesvirus 1 strain Sarasota</name>
    <dbReference type="NCBI Taxonomy" id="2022783"/>
    <lineage>
        <taxon>Viruses</taxon>
        <taxon>Duplodnaviria</taxon>
        <taxon>Heunggongvirae</taxon>
        <taxon>Peploviricota</taxon>
        <taxon>Herviviricetes</taxon>
        <taxon>Herpesvirales</taxon>
        <taxon>Orthoherpesviridae</taxon>
        <taxon>Gammaherpesvirinae</taxon>
        <taxon>Bossavirus</taxon>
        <taxon>Bossavirus delphinidgamma1</taxon>
        <taxon>Delphinid gammaherpesvirus 1</taxon>
    </lineage>
</organism>
<dbReference type="KEGG" id="vg:33194219"/>
<protein>
    <submittedName>
        <fullName evidence="6">Protein De3</fullName>
    </submittedName>
</protein>
<dbReference type="GeneID" id="33194219"/>
<dbReference type="GO" id="GO:0016020">
    <property type="term" value="C:membrane"/>
    <property type="evidence" value="ECO:0007669"/>
    <property type="project" value="UniProtKB-SubCell"/>
</dbReference>
<keyword evidence="4" id="KW-0812">Transmembrane</keyword>
<keyword evidence="4" id="KW-1133">Transmembrane helix</keyword>
<dbReference type="SUPFAM" id="SSF49842">
    <property type="entry name" value="TNF-like"/>
    <property type="match status" value="1"/>
</dbReference>
<dbReference type="GO" id="GO:0006955">
    <property type="term" value="P:immune response"/>
    <property type="evidence" value="ECO:0007669"/>
    <property type="project" value="InterPro"/>
</dbReference>
<dbReference type="RefSeq" id="YP_009388507.1">
    <property type="nucleotide sequence ID" value="NC_035117.1"/>
</dbReference>
<evidence type="ECO:0000256" key="4">
    <source>
        <dbReference type="SAM" id="Phobius"/>
    </source>
</evidence>
<evidence type="ECO:0000313" key="6">
    <source>
        <dbReference type="EMBL" id="ARW78069.1"/>
    </source>
</evidence>
<comment type="subcellular location">
    <subcellularLocation>
        <location evidence="1">Membrane</location>
    </subcellularLocation>
</comment>
<proteinExistence type="predicted"/>
<dbReference type="Gene3D" id="2.60.120.40">
    <property type="match status" value="1"/>
</dbReference>
<evidence type="ECO:0000313" key="7">
    <source>
        <dbReference type="Proteomes" id="UP000214863"/>
    </source>
</evidence>
<dbReference type="GO" id="GO:0005164">
    <property type="term" value="F:tumor necrosis factor receptor binding"/>
    <property type="evidence" value="ECO:0007669"/>
    <property type="project" value="InterPro"/>
</dbReference>
<reference evidence="6" key="1">
    <citation type="submission" date="2017-04" db="EMBL/GenBank/DDBJ databases">
        <title>Genome sequence of delphinid gammaherpesvirus 1 from an Atlantic bottlenose dolphin (Tursiops truncatus).</title>
        <authorList>
            <person name="Davison A.J."/>
            <person name="Subramaniam K."/>
            <person name="Kerr K."/>
            <person name="Jacob J.J."/>
            <person name="Landrau-Giovannetti N."/>
            <person name="Waltzek T.B."/>
        </authorList>
    </citation>
    <scope>NUCLEOTIDE SEQUENCE [LARGE SCALE GENOMIC DNA]</scope>
    <source>
        <strain evidence="6">Sarasota</strain>
    </source>
</reference>
<dbReference type="GO" id="GO:0005615">
    <property type="term" value="C:extracellular space"/>
    <property type="evidence" value="ECO:0007669"/>
    <property type="project" value="UniProtKB-KW"/>
</dbReference>
<accession>A0A1Z1NE83</accession>
<dbReference type="GO" id="GO:0005125">
    <property type="term" value="F:cytokine activity"/>
    <property type="evidence" value="ECO:0007669"/>
    <property type="project" value="UniProtKB-KW"/>
</dbReference>